<feature type="compositionally biased region" description="Basic and acidic residues" evidence="2">
    <location>
        <begin position="1"/>
        <end position="18"/>
    </location>
</feature>
<keyword evidence="1" id="KW-0863">Zinc-finger</keyword>
<feature type="region of interest" description="Disordered" evidence="2">
    <location>
        <begin position="144"/>
        <end position="163"/>
    </location>
</feature>
<dbReference type="InterPro" id="IPR001878">
    <property type="entry name" value="Znf_CCHC"/>
</dbReference>
<evidence type="ECO:0000313" key="4">
    <source>
        <dbReference type="EMBL" id="KAH8978587.1"/>
    </source>
</evidence>
<dbReference type="EMBL" id="JAKELL010000217">
    <property type="protein sequence ID" value="KAH8978587.1"/>
    <property type="molecule type" value="Genomic_DNA"/>
</dbReference>
<proteinExistence type="predicted"/>
<feature type="domain" description="CCHC-type" evidence="3">
    <location>
        <begin position="143"/>
        <end position="159"/>
    </location>
</feature>
<evidence type="ECO:0000256" key="1">
    <source>
        <dbReference type="PROSITE-ProRule" id="PRU00047"/>
    </source>
</evidence>
<comment type="caution">
    <text evidence="4">The sequence shown here is derived from an EMBL/GenBank/DDBJ whole genome shotgun (WGS) entry which is preliminary data.</text>
</comment>
<organism evidence="4 5">
    <name type="scientific">Lactarius akahatsu</name>
    <dbReference type="NCBI Taxonomy" id="416441"/>
    <lineage>
        <taxon>Eukaryota</taxon>
        <taxon>Fungi</taxon>
        <taxon>Dikarya</taxon>
        <taxon>Basidiomycota</taxon>
        <taxon>Agaricomycotina</taxon>
        <taxon>Agaricomycetes</taxon>
        <taxon>Russulales</taxon>
        <taxon>Russulaceae</taxon>
        <taxon>Lactarius</taxon>
    </lineage>
</organism>
<evidence type="ECO:0000256" key="2">
    <source>
        <dbReference type="SAM" id="MobiDB-lite"/>
    </source>
</evidence>
<dbReference type="Proteomes" id="UP001201163">
    <property type="component" value="Unassembled WGS sequence"/>
</dbReference>
<dbReference type="AlphaFoldDB" id="A0AAD4Q7I4"/>
<name>A0AAD4Q7I4_9AGAM</name>
<reference evidence="4" key="1">
    <citation type="submission" date="2022-01" db="EMBL/GenBank/DDBJ databases">
        <title>Comparative genomics reveals a dynamic genome evolution in the ectomycorrhizal milk-cap (Lactarius) mushrooms.</title>
        <authorList>
            <consortium name="DOE Joint Genome Institute"/>
            <person name="Lebreton A."/>
            <person name="Tang N."/>
            <person name="Kuo A."/>
            <person name="LaButti K."/>
            <person name="Drula E."/>
            <person name="Barry K."/>
            <person name="Clum A."/>
            <person name="Lipzen A."/>
            <person name="Mousain D."/>
            <person name="Ng V."/>
            <person name="Wang R."/>
            <person name="Wang X."/>
            <person name="Dai Y."/>
            <person name="Henrissat B."/>
            <person name="Grigoriev I.V."/>
            <person name="Guerin-Laguette A."/>
            <person name="Yu F."/>
            <person name="Martin F.M."/>
        </authorList>
    </citation>
    <scope>NUCLEOTIDE SEQUENCE</scope>
    <source>
        <strain evidence="4">QP</strain>
    </source>
</reference>
<sequence length="163" mass="17733">MDSPERRTPSRCHRDRDRRAHGRAHSPSPRRGKSSRKHRRSRSPSGSPDRPGRPRGSPGRTKRGKPEFFPSGAGPRGGVCAICLGRHEHVFARCEGPKLWDGTAASARKNEQGKLVAADGHPLCFDWQVPRGCASSSHPDRHRCSGCGKPGHGAQACPRAEKA</sequence>
<protein>
    <recommendedName>
        <fullName evidence="3">CCHC-type domain-containing protein</fullName>
    </recommendedName>
</protein>
<keyword evidence="5" id="KW-1185">Reference proteome</keyword>
<dbReference type="PROSITE" id="PS50158">
    <property type="entry name" value="ZF_CCHC"/>
    <property type="match status" value="1"/>
</dbReference>
<dbReference type="GO" id="GO:0003676">
    <property type="term" value="F:nucleic acid binding"/>
    <property type="evidence" value="ECO:0007669"/>
    <property type="project" value="InterPro"/>
</dbReference>
<keyword evidence="1" id="KW-0862">Zinc</keyword>
<feature type="compositionally biased region" description="Low complexity" evidence="2">
    <location>
        <begin position="43"/>
        <end position="59"/>
    </location>
</feature>
<evidence type="ECO:0000259" key="3">
    <source>
        <dbReference type="PROSITE" id="PS50158"/>
    </source>
</evidence>
<dbReference type="GO" id="GO:0008270">
    <property type="term" value="F:zinc ion binding"/>
    <property type="evidence" value="ECO:0007669"/>
    <property type="project" value="UniProtKB-KW"/>
</dbReference>
<evidence type="ECO:0000313" key="5">
    <source>
        <dbReference type="Proteomes" id="UP001201163"/>
    </source>
</evidence>
<feature type="compositionally biased region" description="Basic residues" evidence="2">
    <location>
        <begin position="19"/>
        <end position="42"/>
    </location>
</feature>
<keyword evidence="1" id="KW-0479">Metal-binding</keyword>
<accession>A0AAD4Q7I4</accession>
<feature type="region of interest" description="Disordered" evidence="2">
    <location>
        <begin position="1"/>
        <end position="76"/>
    </location>
</feature>
<gene>
    <name evidence="4" type="ORF">EDB92DRAFT_1807289</name>
</gene>